<dbReference type="EMBL" id="CAJEWD010000003">
    <property type="protein sequence ID" value="CAD2071823.1"/>
    <property type="molecule type" value="Genomic_DNA"/>
</dbReference>
<dbReference type="RefSeq" id="WP_185124968.1">
    <property type="nucleotide sequence ID" value="NZ_CAJEWD010000003.1"/>
</dbReference>
<sequence>MEQNGYLWQGAVDIEALLYELVSWQSLSGSQGEIDFPYKLKDKLLELEYFKKQEDKIRLFDAGFARNALSALYKNKKTQDTVVLISHFDTVGVEEYGQLSHLAFDPKTLTEKLKVSDVNLSKEAQADLETGEFVFGRGVMDMKAGLALHMHILEQAIKEEWDINILLITVPDEEVSSAGMLAAVPGLVQLKEEYELNIKLFLNGEPSFTQEPQDNNHYIYSGSIGKIMPAALFYGIPTHAGEPLGGITAHFLSSYLNKKMEFTDRFKESFDGETTPLPICLQSNDLKENYDVQTSHHSYSLYNVVTMEQSARDVMMIFKEIAEEAMDECRKDYLRIVEDNKVEALQCIRVMEYREVLEYFIDKYSQEEAERLIKPMVENYQGDQRKLTLLIADRLMEYCQELAPATILMFAPPYMPAVNSSDDELVKKLIDVTEKAFETSYNHTVVNKHYFNGISDLSYVNFSAEDDDWEVFKHNAPLWGETYSIPFEDMQKLNAPVMNIGPFGKDAHKLSERLHKRNAFEMLPQVLREVILSI</sequence>
<dbReference type="InterPro" id="IPR002933">
    <property type="entry name" value="Peptidase_M20"/>
</dbReference>
<keyword evidence="2" id="KW-1185">Reference proteome</keyword>
<gene>
    <name evidence="1" type="primary">dapE_1</name>
    <name evidence="1" type="ORF">JEODO184_00426</name>
</gene>
<dbReference type="InterPro" id="IPR012166">
    <property type="entry name" value="Uncharacterised_RocB"/>
</dbReference>
<dbReference type="PANTHER" id="PTHR43808">
    <property type="entry name" value="ACETYLORNITHINE DEACETYLASE"/>
    <property type="match status" value="1"/>
</dbReference>
<dbReference type="InterPro" id="IPR050072">
    <property type="entry name" value="Peptidase_M20A"/>
</dbReference>
<dbReference type="PIRSF" id="PIRSF010386">
    <property type="entry name" value="RocB"/>
    <property type="match status" value="1"/>
</dbReference>
<dbReference type="Pfam" id="PF01546">
    <property type="entry name" value="Peptidase_M20"/>
    <property type="match status" value="1"/>
</dbReference>
<dbReference type="AlphaFoldDB" id="A0A6V7R451"/>
<dbReference type="SUPFAM" id="SSF53187">
    <property type="entry name" value="Zn-dependent exopeptidases"/>
    <property type="match status" value="1"/>
</dbReference>
<dbReference type="PANTHER" id="PTHR43808:SF27">
    <property type="entry name" value="PROTEIN ROCB"/>
    <property type="match status" value="1"/>
</dbReference>
<reference evidence="1 2" key="1">
    <citation type="submission" date="2020-07" db="EMBL/GenBank/DDBJ databases">
        <authorList>
            <person name="Criscuolo A."/>
        </authorList>
    </citation>
    <scope>NUCLEOTIDE SEQUENCE [LARGE SCALE GENOMIC DNA]</scope>
    <source>
        <strain evidence="1">CIP111649</strain>
    </source>
</reference>
<comment type="caution">
    <text evidence="1">The sequence shown here is derived from an EMBL/GenBank/DDBJ whole genome shotgun (WGS) entry which is preliminary data.</text>
</comment>
<proteinExistence type="predicted"/>
<evidence type="ECO:0000313" key="1">
    <source>
        <dbReference type="EMBL" id="CAD2071823.1"/>
    </source>
</evidence>
<dbReference type="GO" id="GO:0016787">
    <property type="term" value="F:hydrolase activity"/>
    <property type="evidence" value="ECO:0007669"/>
    <property type="project" value="InterPro"/>
</dbReference>
<accession>A0A6V7R451</accession>
<evidence type="ECO:0000313" key="2">
    <source>
        <dbReference type="Proteomes" id="UP000589351"/>
    </source>
</evidence>
<dbReference type="Proteomes" id="UP000589351">
    <property type="component" value="Unassembled WGS sequence"/>
</dbReference>
<dbReference type="Gene3D" id="3.40.630.10">
    <property type="entry name" value="Zn peptidases"/>
    <property type="match status" value="1"/>
</dbReference>
<organism evidence="1 2">
    <name type="scientific">Jeotgalicoccus meleagridis</name>
    <dbReference type="NCBI Taxonomy" id="2759181"/>
    <lineage>
        <taxon>Bacteria</taxon>
        <taxon>Bacillati</taxon>
        <taxon>Bacillota</taxon>
        <taxon>Bacilli</taxon>
        <taxon>Bacillales</taxon>
        <taxon>Staphylococcaceae</taxon>
        <taxon>Jeotgalicoccus</taxon>
    </lineage>
</organism>
<name>A0A6V7R451_9STAP</name>
<protein>
    <submittedName>
        <fullName evidence="1">Succinyl-diaminopimelate desuccinylase</fullName>
    </submittedName>
</protein>